<evidence type="ECO:0000313" key="14">
    <source>
        <dbReference type="Proteomes" id="UP001627154"/>
    </source>
</evidence>
<evidence type="ECO:0000256" key="8">
    <source>
        <dbReference type="ARBA" id="ARBA00023242"/>
    </source>
</evidence>
<proteinExistence type="inferred from homology"/>
<evidence type="ECO:0000256" key="2">
    <source>
        <dbReference type="ARBA" id="ARBA00022517"/>
    </source>
</evidence>
<dbReference type="Pfam" id="PF04950">
    <property type="entry name" value="RIBIOP_C"/>
    <property type="match status" value="1"/>
</dbReference>
<evidence type="ECO:0000256" key="4">
    <source>
        <dbReference type="ARBA" id="ARBA00022741"/>
    </source>
</evidence>
<keyword evidence="7" id="KW-0342">GTP-binding</keyword>
<dbReference type="GO" id="GO:0032040">
    <property type="term" value="C:small-subunit processome"/>
    <property type="evidence" value="ECO:0007669"/>
    <property type="project" value="UniProtKB-ARBA"/>
</dbReference>
<comment type="caution">
    <text evidence="13">The sequence shown here is derived from an EMBL/GenBank/DDBJ whole genome shotgun (WGS) entry which is preliminary data.</text>
</comment>
<keyword evidence="3" id="KW-0597">Phosphoprotein</keyword>
<comment type="catalytic activity">
    <reaction evidence="9">
        <text>GTP + H2O = GDP + phosphate + H(+)</text>
        <dbReference type="Rhea" id="RHEA:19669"/>
        <dbReference type="ChEBI" id="CHEBI:15377"/>
        <dbReference type="ChEBI" id="CHEBI:15378"/>
        <dbReference type="ChEBI" id="CHEBI:37565"/>
        <dbReference type="ChEBI" id="CHEBI:43474"/>
        <dbReference type="ChEBI" id="CHEBI:58189"/>
    </reaction>
    <physiologicalReaction direction="left-to-right" evidence="9">
        <dbReference type="Rhea" id="RHEA:19670"/>
    </physiologicalReaction>
</comment>
<dbReference type="SMART" id="SM00785">
    <property type="entry name" value="AARP2CN"/>
    <property type="match status" value="1"/>
</dbReference>
<dbReference type="PANTHER" id="PTHR12858:SF2">
    <property type="entry name" value="RIBOSOME BIOGENESIS PROTEIN BMS1 HOMOLOG"/>
    <property type="match status" value="1"/>
</dbReference>
<dbReference type="GO" id="GO:0005524">
    <property type="term" value="F:ATP binding"/>
    <property type="evidence" value="ECO:0007669"/>
    <property type="project" value="UniProtKB-KW"/>
</dbReference>
<dbReference type="AlphaFoldDB" id="A0ABD2W729"/>
<gene>
    <name evidence="13" type="ORF">TKK_016039</name>
</gene>
<keyword evidence="2" id="KW-0690">Ribosome biogenesis</keyword>
<evidence type="ECO:0000256" key="6">
    <source>
        <dbReference type="ARBA" id="ARBA00022840"/>
    </source>
</evidence>
<keyword evidence="14" id="KW-1185">Reference proteome</keyword>
<dbReference type="Gene3D" id="3.40.50.300">
    <property type="entry name" value="P-loop containing nucleotide triphosphate hydrolases"/>
    <property type="match status" value="1"/>
</dbReference>
<reference evidence="13 14" key="1">
    <citation type="journal article" date="2024" name="bioRxiv">
        <title>A reference genome for Trichogramma kaykai: A tiny desert-dwelling parasitoid wasp with competing sex-ratio distorters.</title>
        <authorList>
            <person name="Culotta J."/>
            <person name="Lindsey A.R."/>
        </authorList>
    </citation>
    <scope>NUCLEOTIDE SEQUENCE [LARGE SCALE GENOMIC DNA]</scope>
    <source>
        <strain evidence="13 14">KSX58</strain>
    </source>
</reference>
<feature type="domain" description="Bms1-type G" evidence="12">
    <location>
        <begin position="82"/>
        <end position="246"/>
    </location>
</feature>
<evidence type="ECO:0000256" key="11">
    <source>
        <dbReference type="SAM" id="MobiDB-lite"/>
    </source>
</evidence>
<dbReference type="InterPro" id="IPR012948">
    <property type="entry name" value="AARP2CN"/>
</dbReference>
<feature type="compositionally biased region" description="Acidic residues" evidence="11">
    <location>
        <begin position="416"/>
        <end position="466"/>
    </location>
</feature>
<feature type="region of interest" description="Disordered" evidence="11">
    <location>
        <begin position="410"/>
        <end position="559"/>
    </location>
</feature>
<dbReference type="InterPro" id="IPR030387">
    <property type="entry name" value="G_Bms1/Tsr1_dom"/>
</dbReference>
<feature type="compositionally biased region" description="Acidic residues" evidence="11">
    <location>
        <begin position="581"/>
        <end position="601"/>
    </location>
</feature>
<comment type="similarity">
    <text evidence="10">Belongs to the TRAFAC class translation factor GTPase superfamily. Bms1-like GTPase family. BMS1 subfamily.</text>
</comment>
<sequence>MSTPDDGAIVHKKHRERNAGRKADKKKDKNAANLPEDPKQRNPKAFTFNSAIKAERRFRRKQDIDAKRTHVPVVDRTPLEPPPVLVALVGPRKSGKSTLMQCLIKSFSKNPLSSITGPVTMVTGKKARVTFIECNNDINSMIDIAKVADLVLLLINAYDGLEMDTFEFLSMCQVHGMPKVIGVLTHLDKFSNAKQMRKAKKELKHRFWQEIYAGAKLFYLSGMQHEEYMRNEIKNLARFISIQRYRPLTWRSSHPYLLVDRIEDLTDPELIRQNQKTDRTVSVYGYIRGIPLLKSSLVHIAGCGDFKVKDACFLPDPCPLPDEIKKRGLLERERLIYAPFSGVGGIVYDKDAVYVELGGSHSHTKEDSGLIGQLINTQQTLDHKLEKSEIQFFTNSAPLKSGQIKKIFDSSKINDNMDEDRDSDDSNDENEEIEEEEDDDDDDDDDDNGDDDDDDDDDDYEDEDQNDDKTGEKRKRNKKDEVKGNKKIKTDSQLSLKSKKDEDDESFDELSDDEDDFALNLERSDNEDESDLNSDEENKDESETDEEDEGNVEWKEDMAQKAKDAFFERKNRKNIMHLVYDEDEPLTEEPETEENGEEEEIGGIFRVVKNKERRKLEDKELQLEDDNVHHQKVLREDWTADENKVLLADLFVTGKWKDDEDAEELIKLDDMDDEDIYGDFEDLETGKKYTSTNSKSDAEKVPKEMTTDEMDERKKLMEKKEKLKKKFDKEYDNPDKTYLDDWKESVNRQAEINKSEYEDMPDELRVIHEGFRPGMYVRIEIEKMPCEFITNLDASYPIVVGGLLPGEENIGYVQSRIKRHRWYHKILKSKDPLIMSIGWRRFQTIPIFAELEHNLRLRLAKYTPEHAYCMANFWGPMTPQGTGILAIQDVARVGKEFRIAATGTVVELDKSNKIMKKLKLVGEPYAIKKKTAFIKGMFNSDIEVAKFEGARIKTTSGIRGQIKKAVNTKINYEQNENQVAKGTKKVREAGGRFRATFEDKILLSDIVCCRTWYKVDTPQYYNCVTSLLLPPEEKNRWKGMRCVRELKQEAGIKVVPNPDNLYTPVERQPKVFKPLFVPRSLQKSLPYRDKIKVAPSGGSTFEKRRVAVVRDAKEEALAKTMQSIRTIYAYKQEKTKQETAKRIADYDKRIKDEQVIKMKRLREQKKELFREKTKEAAKKEAKMGTLGNRKGGRKGGKKQRGDD</sequence>
<feature type="region of interest" description="Disordered" evidence="11">
    <location>
        <begin position="687"/>
        <end position="710"/>
    </location>
</feature>
<dbReference type="EMBL" id="JBJJXI010000125">
    <property type="protein sequence ID" value="KAL3388855.1"/>
    <property type="molecule type" value="Genomic_DNA"/>
</dbReference>
<keyword evidence="5" id="KW-0378">Hydrolase</keyword>
<feature type="compositionally biased region" description="Basic residues" evidence="11">
    <location>
        <begin position="1190"/>
        <end position="1203"/>
    </location>
</feature>
<evidence type="ECO:0000259" key="12">
    <source>
        <dbReference type="PROSITE" id="PS51714"/>
    </source>
</evidence>
<dbReference type="Pfam" id="PF22298">
    <property type="entry name" value="Tsr1_G-like"/>
    <property type="match status" value="1"/>
</dbReference>
<keyword evidence="8" id="KW-0539">Nucleus</keyword>
<dbReference type="GO" id="GO:0005525">
    <property type="term" value="F:GTP binding"/>
    <property type="evidence" value="ECO:0007669"/>
    <property type="project" value="UniProtKB-KW"/>
</dbReference>
<dbReference type="InterPro" id="IPR027417">
    <property type="entry name" value="P-loop_NTPase"/>
</dbReference>
<feature type="compositionally biased region" description="Acidic residues" evidence="11">
    <location>
        <begin position="502"/>
        <end position="517"/>
    </location>
</feature>
<dbReference type="GO" id="GO:0016787">
    <property type="term" value="F:hydrolase activity"/>
    <property type="evidence" value="ECO:0007669"/>
    <property type="project" value="UniProtKB-KW"/>
</dbReference>
<keyword evidence="6" id="KW-0067">ATP-binding</keyword>
<feature type="compositionally biased region" description="Basic and acidic residues" evidence="11">
    <location>
        <begin position="17"/>
        <end position="40"/>
    </location>
</feature>
<dbReference type="SMART" id="SM01362">
    <property type="entry name" value="DUF663"/>
    <property type="match status" value="1"/>
</dbReference>
<organism evidence="13 14">
    <name type="scientific">Trichogramma kaykai</name>
    <dbReference type="NCBI Taxonomy" id="54128"/>
    <lineage>
        <taxon>Eukaryota</taxon>
        <taxon>Metazoa</taxon>
        <taxon>Ecdysozoa</taxon>
        <taxon>Arthropoda</taxon>
        <taxon>Hexapoda</taxon>
        <taxon>Insecta</taxon>
        <taxon>Pterygota</taxon>
        <taxon>Neoptera</taxon>
        <taxon>Endopterygota</taxon>
        <taxon>Hymenoptera</taxon>
        <taxon>Apocrita</taxon>
        <taxon>Proctotrupomorpha</taxon>
        <taxon>Chalcidoidea</taxon>
        <taxon>Trichogrammatidae</taxon>
        <taxon>Trichogramma</taxon>
    </lineage>
</organism>
<dbReference type="GO" id="GO:0042274">
    <property type="term" value="P:ribosomal small subunit biogenesis"/>
    <property type="evidence" value="ECO:0007669"/>
    <property type="project" value="UniProtKB-ARBA"/>
</dbReference>
<feature type="compositionally biased region" description="Basic and acidic residues" evidence="11">
    <location>
        <begin position="696"/>
        <end position="710"/>
    </location>
</feature>
<evidence type="ECO:0000256" key="10">
    <source>
        <dbReference type="ARBA" id="ARBA00061391"/>
    </source>
</evidence>
<dbReference type="PROSITE" id="PS51714">
    <property type="entry name" value="G_BMS1"/>
    <property type="match status" value="1"/>
</dbReference>
<feature type="region of interest" description="Disordered" evidence="11">
    <location>
        <begin position="1"/>
        <end position="45"/>
    </location>
</feature>
<dbReference type="InterPro" id="IPR007034">
    <property type="entry name" value="BMS1_TSR1_C"/>
</dbReference>
<feature type="compositionally biased region" description="Basic and acidic residues" evidence="11">
    <location>
        <begin position="1166"/>
        <end position="1182"/>
    </location>
</feature>
<protein>
    <recommendedName>
        <fullName evidence="12">Bms1-type G domain-containing protein</fullName>
    </recommendedName>
</protein>
<keyword evidence="4" id="KW-0547">Nucleotide-binding</keyword>
<dbReference type="Pfam" id="PF08142">
    <property type="entry name" value="AARP2CN"/>
    <property type="match status" value="1"/>
</dbReference>
<dbReference type="SUPFAM" id="SSF52540">
    <property type="entry name" value="P-loop containing nucleoside triphosphate hydrolases"/>
    <property type="match status" value="1"/>
</dbReference>
<dbReference type="FunFam" id="3.40.50.300:FF:000105">
    <property type="entry name" value="BMS1 ribosome biogenesis factor"/>
    <property type="match status" value="1"/>
</dbReference>
<feature type="compositionally biased region" description="Acidic residues" evidence="11">
    <location>
        <begin position="525"/>
        <end position="551"/>
    </location>
</feature>
<feature type="region of interest" description="Disordered" evidence="11">
    <location>
        <begin position="581"/>
        <end position="603"/>
    </location>
</feature>
<evidence type="ECO:0000313" key="13">
    <source>
        <dbReference type="EMBL" id="KAL3388855.1"/>
    </source>
</evidence>
<name>A0ABD2W729_9HYME</name>
<evidence type="ECO:0000256" key="3">
    <source>
        <dbReference type="ARBA" id="ARBA00022553"/>
    </source>
</evidence>
<evidence type="ECO:0000256" key="1">
    <source>
        <dbReference type="ARBA" id="ARBA00004604"/>
    </source>
</evidence>
<accession>A0ABD2W729</accession>
<evidence type="ECO:0000256" key="9">
    <source>
        <dbReference type="ARBA" id="ARBA00049117"/>
    </source>
</evidence>
<dbReference type="InterPro" id="IPR037875">
    <property type="entry name" value="Bms1_N"/>
</dbReference>
<dbReference type="InterPro" id="IPR039761">
    <property type="entry name" value="Bms1/Tsr1"/>
</dbReference>
<evidence type="ECO:0000256" key="5">
    <source>
        <dbReference type="ARBA" id="ARBA00022801"/>
    </source>
</evidence>
<dbReference type="PANTHER" id="PTHR12858">
    <property type="entry name" value="RIBOSOME BIOGENESIS PROTEIN"/>
    <property type="match status" value="1"/>
</dbReference>
<dbReference type="GO" id="GO:0005654">
    <property type="term" value="C:nucleoplasm"/>
    <property type="evidence" value="ECO:0007669"/>
    <property type="project" value="UniProtKB-ARBA"/>
</dbReference>
<dbReference type="CDD" id="cd01882">
    <property type="entry name" value="BMS1"/>
    <property type="match status" value="1"/>
</dbReference>
<dbReference type="Proteomes" id="UP001627154">
    <property type="component" value="Unassembled WGS sequence"/>
</dbReference>
<feature type="compositionally biased region" description="Basic and acidic residues" evidence="11">
    <location>
        <begin position="478"/>
        <end position="490"/>
    </location>
</feature>
<comment type="subcellular location">
    <subcellularLocation>
        <location evidence="1">Nucleus</location>
        <location evidence="1">Nucleolus</location>
    </subcellularLocation>
</comment>
<evidence type="ECO:0000256" key="7">
    <source>
        <dbReference type="ARBA" id="ARBA00023134"/>
    </source>
</evidence>
<feature type="region of interest" description="Disordered" evidence="11">
    <location>
        <begin position="1166"/>
        <end position="1203"/>
    </location>
</feature>